<organism evidence="1 2">
    <name type="scientific">Ferviditalea candida</name>
    <dbReference type="NCBI Taxonomy" id="3108399"/>
    <lineage>
        <taxon>Bacteria</taxon>
        <taxon>Bacillati</taxon>
        <taxon>Bacillota</taxon>
        <taxon>Bacilli</taxon>
        <taxon>Bacillales</taxon>
        <taxon>Paenibacillaceae</taxon>
        <taxon>Ferviditalea</taxon>
    </lineage>
</organism>
<dbReference type="RefSeq" id="WP_371756191.1">
    <property type="nucleotide sequence ID" value="NZ_JAYJLD010000078.1"/>
</dbReference>
<gene>
    <name evidence="1" type="ORF">VF724_20855</name>
</gene>
<sequence length="58" mass="6438">MVHWTLEWLTCQQKLRQGGRQEKRWGISGGSLVTGAADLSAEAAARWQARKRWGISGG</sequence>
<accession>A0ABU5ZNG5</accession>
<evidence type="ECO:0000313" key="1">
    <source>
        <dbReference type="EMBL" id="MEB3104065.1"/>
    </source>
</evidence>
<name>A0ABU5ZNG5_9BACL</name>
<dbReference type="EMBL" id="JAYJLD010000078">
    <property type="protein sequence ID" value="MEB3104065.1"/>
    <property type="molecule type" value="Genomic_DNA"/>
</dbReference>
<comment type="caution">
    <text evidence="1">The sequence shown here is derived from an EMBL/GenBank/DDBJ whole genome shotgun (WGS) entry which is preliminary data.</text>
</comment>
<reference evidence="1" key="1">
    <citation type="submission" date="2023-12" db="EMBL/GenBank/DDBJ databases">
        <title>Fervidustalea candida gen. nov., sp. nov., a novel member of the family Paenibacillaceae isolated from a geothermal area.</title>
        <authorList>
            <person name="Li W.-J."/>
            <person name="Jiao J.-Y."/>
            <person name="Chen Y."/>
        </authorList>
    </citation>
    <scope>NUCLEOTIDE SEQUENCE</scope>
    <source>
        <strain evidence="1">SYSU GA230002</strain>
    </source>
</reference>
<dbReference type="Proteomes" id="UP001310386">
    <property type="component" value="Unassembled WGS sequence"/>
</dbReference>
<proteinExistence type="predicted"/>
<evidence type="ECO:0000313" key="2">
    <source>
        <dbReference type="Proteomes" id="UP001310386"/>
    </source>
</evidence>
<protein>
    <submittedName>
        <fullName evidence="1">Uncharacterized protein</fullName>
    </submittedName>
</protein>
<keyword evidence="2" id="KW-1185">Reference proteome</keyword>